<sequence length="343" mass="40177">METPDPQHEFAALDPTLIIDSVESLGPLSDARIFPLNSYENRVYQIGLEEISRDGGATADQTDYGQKIIGKYYRPNRWSDQQILEEHRFTDELAQLEIPVVTPLQFNQQSLHHYKNFRFALYPQRGGRTAELDNPQHLQWIGRFLGRIHLAGASKAFEHRPHISVQDFAINSAEYLLTHHFIPDYLLEAYQSLSADLIKVLKQRFDENSYNAIRLHGDVHRGNILWTEKGPHFVDFDDSRTGPAIQDIWMLLSGDLLEQQQQFNHVLDGYFEFAELSNSELQLIEPLRCLRLMHYASWLARRWSDPAFPMNFPWFNTSNYWEQHILELREQFSLLQENETLHL</sequence>
<accession>A0A3B0XMU0</accession>
<keyword evidence="6" id="KW-0547">Nucleotide-binding</keyword>
<dbReference type="Pfam" id="PF01636">
    <property type="entry name" value="APH"/>
    <property type="match status" value="1"/>
</dbReference>
<evidence type="ECO:0000256" key="3">
    <source>
        <dbReference type="ARBA" id="ARBA00022553"/>
    </source>
</evidence>
<keyword evidence="2" id="KW-0723">Serine/threonine-protein kinase</keyword>
<evidence type="ECO:0000313" key="12">
    <source>
        <dbReference type="EMBL" id="VAW65433.1"/>
    </source>
</evidence>
<keyword evidence="10" id="KW-0346">Stress response</keyword>
<dbReference type="PANTHER" id="PTHR39573">
    <property type="entry name" value="STRESS RESPONSE KINASE A"/>
    <property type="match status" value="1"/>
</dbReference>
<organism evidence="12">
    <name type="scientific">hydrothermal vent metagenome</name>
    <dbReference type="NCBI Taxonomy" id="652676"/>
    <lineage>
        <taxon>unclassified sequences</taxon>
        <taxon>metagenomes</taxon>
        <taxon>ecological metagenomes</taxon>
    </lineage>
</organism>
<dbReference type="NCBIfam" id="NF008738">
    <property type="entry name" value="PRK11768.1"/>
    <property type="match status" value="1"/>
</dbReference>
<evidence type="ECO:0000259" key="11">
    <source>
        <dbReference type="Pfam" id="PF01636"/>
    </source>
</evidence>
<evidence type="ECO:0000256" key="2">
    <source>
        <dbReference type="ARBA" id="ARBA00022527"/>
    </source>
</evidence>
<dbReference type="GO" id="GO:0046872">
    <property type="term" value="F:metal ion binding"/>
    <property type="evidence" value="ECO:0007669"/>
    <property type="project" value="UniProtKB-KW"/>
</dbReference>
<keyword evidence="8" id="KW-0067">ATP-binding</keyword>
<keyword evidence="7" id="KW-0418">Kinase</keyword>
<evidence type="ECO:0000256" key="7">
    <source>
        <dbReference type="ARBA" id="ARBA00022777"/>
    </source>
</evidence>
<dbReference type="InterPro" id="IPR032882">
    <property type="entry name" value="SrkA/RdoA"/>
</dbReference>
<keyword evidence="4" id="KW-0808">Transferase</keyword>
<keyword evidence="5" id="KW-0479">Metal-binding</keyword>
<dbReference type="Gene3D" id="1.20.1270.170">
    <property type="match status" value="1"/>
</dbReference>
<evidence type="ECO:0000256" key="8">
    <source>
        <dbReference type="ARBA" id="ARBA00022840"/>
    </source>
</evidence>
<keyword evidence="1" id="KW-0963">Cytoplasm</keyword>
<evidence type="ECO:0000256" key="6">
    <source>
        <dbReference type="ARBA" id="ARBA00022741"/>
    </source>
</evidence>
<evidence type="ECO:0000256" key="5">
    <source>
        <dbReference type="ARBA" id="ARBA00022723"/>
    </source>
</evidence>
<dbReference type="GO" id="GO:0004674">
    <property type="term" value="F:protein serine/threonine kinase activity"/>
    <property type="evidence" value="ECO:0007669"/>
    <property type="project" value="UniProtKB-KW"/>
</dbReference>
<name>A0A3B0XMU0_9ZZZZ</name>
<dbReference type="GO" id="GO:0005737">
    <property type="term" value="C:cytoplasm"/>
    <property type="evidence" value="ECO:0007669"/>
    <property type="project" value="TreeGrafter"/>
</dbReference>
<dbReference type="GO" id="GO:0005524">
    <property type="term" value="F:ATP binding"/>
    <property type="evidence" value="ECO:0007669"/>
    <property type="project" value="UniProtKB-KW"/>
</dbReference>
<feature type="domain" description="Aminoglycoside phosphotransferase" evidence="11">
    <location>
        <begin position="39"/>
        <end position="270"/>
    </location>
</feature>
<evidence type="ECO:0000256" key="1">
    <source>
        <dbReference type="ARBA" id="ARBA00022490"/>
    </source>
</evidence>
<proteinExistence type="inferred from homology"/>
<evidence type="ECO:0000256" key="9">
    <source>
        <dbReference type="ARBA" id="ARBA00022842"/>
    </source>
</evidence>
<reference evidence="12" key="1">
    <citation type="submission" date="2018-06" db="EMBL/GenBank/DDBJ databases">
        <authorList>
            <person name="Zhirakovskaya E."/>
        </authorList>
    </citation>
    <scope>NUCLEOTIDE SEQUENCE</scope>
</reference>
<dbReference type="Gene3D" id="3.30.200.70">
    <property type="match status" value="1"/>
</dbReference>
<gene>
    <name evidence="12" type="ORF">MNBD_GAMMA09-2974</name>
</gene>
<dbReference type="EMBL" id="UOFI01000067">
    <property type="protein sequence ID" value="VAW65433.1"/>
    <property type="molecule type" value="Genomic_DNA"/>
</dbReference>
<dbReference type="PANTHER" id="PTHR39573:SF1">
    <property type="entry name" value="STRESS RESPONSE KINASE A"/>
    <property type="match status" value="1"/>
</dbReference>
<protein>
    <submittedName>
        <fullName evidence="12">YihE protein, required for LPS synthesis</fullName>
    </submittedName>
</protein>
<dbReference type="AlphaFoldDB" id="A0A3B0XMU0"/>
<evidence type="ECO:0000256" key="4">
    <source>
        <dbReference type="ARBA" id="ARBA00022679"/>
    </source>
</evidence>
<dbReference type="SUPFAM" id="SSF56112">
    <property type="entry name" value="Protein kinase-like (PK-like)"/>
    <property type="match status" value="1"/>
</dbReference>
<keyword evidence="3" id="KW-0597">Phosphoprotein</keyword>
<dbReference type="InterPro" id="IPR002575">
    <property type="entry name" value="Aminoglycoside_PTrfase"/>
</dbReference>
<dbReference type="HAMAP" id="MF_01497">
    <property type="entry name" value="SrkA_kinase"/>
    <property type="match status" value="1"/>
</dbReference>
<evidence type="ECO:0000256" key="10">
    <source>
        <dbReference type="ARBA" id="ARBA00023016"/>
    </source>
</evidence>
<keyword evidence="9" id="KW-0460">Magnesium</keyword>
<dbReference type="Gene3D" id="1.10.510.10">
    <property type="entry name" value="Transferase(Phosphotransferase) domain 1"/>
    <property type="match status" value="1"/>
</dbReference>
<dbReference type="InterPro" id="IPR011009">
    <property type="entry name" value="Kinase-like_dom_sf"/>
</dbReference>